<protein>
    <recommendedName>
        <fullName evidence="2">Polymerase nucleotidyl transferase domain-containing protein</fullName>
    </recommendedName>
</protein>
<proteinExistence type="predicted"/>
<sequence>MSEISLGTLPPVLHDVIADVIPFFERLDAGQFAVGLGGSLSKRMWDERSDIDFRLYHEHPLPRPNAASSTWREYFVIVDRWAQHGVRLDGLWSRT</sequence>
<feature type="non-terminal residue" evidence="1">
    <location>
        <position position="95"/>
    </location>
</feature>
<organism evidence="1">
    <name type="scientific">uncultured Chloroflexia bacterium</name>
    <dbReference type="NCBI Taxonomy" id="1672391"/>
    <lineage>
        <taxon>Bacteria</taxon>
        <taxon>Bacillati</taxon>
        <taxon>Chloroflexota</taxon>
        <taxon>Chloroflexia</taxon>
        <taxon>environmental samples</taxon>
    </lineage>
</organism>
<evidence type="ECO:0008006" key="2">
    <source>
        <dbReference type="Google" id="ProtNLM"/>
    </source>
</evidence>
<gene>
    <name evidence="1" type="ORF">AVDCRST_MAG93-5694</name>
</gene>
<accession>A0A6J4L5G6</accession>
<reference evidence="1" key="1">
    <citation type="submission" date="2020-02" db="EMBL/GenBank/DDBJ databases">
        <authorList>
            <person name="Meier V. D."/>
        </authorList>
    </citation>
    <scope>NUCLEOTIDE SEQUENCE</scope>
    <source>
        <strain evidence="1">AVDCRST_MAG93</strain>
    </source>
</reference>
<dbReference type="EMBL" id="CADCTR010001921">
    <property type="protein sequence ID" value="CAA9319919.1"/>
    <property type="molecule type" value="Genomic_DNA"/>
</dbReference>
<dbReference type="AlphaFoldDB" id="A0A6J4L5G6"/>
<name>A0A6J4L5G6_9CHLR</name>
<evidence type="ECO:0000313" key="1">
    <source>
        <dbReference type="EMBL" id="CAA9319919.1"/>
    </source>
</evidence>